<keyword evidence="2" id="KW-1185">Reference proteome</keyword>
<dbReference type="InterPro" id="IPR003477">
    <property type="entry name" value="PemK-like"/>
</dbReference>
<dbReference type="SUPFAM" id="SSF50118">
    <property type="entry name" value="Cell growth inhibitor/plasmid maintenance toxic component"/>
    <property type="match status" value="1"/>
</dbReference>
<dbReference type="InterPro" id="IPR011067">
    <property type="entry name" value="Plasmid_toxin/cell-grow_inhib"/>
</dbReference>
<proteinExistence type="predicted"/>
<dbReference type="GO" id="GO:0003677">
    <property type="term" value="F:DNA binding"/>
    <property type="evidence" value="ECO:0007669"/>
    <property type="project" value="InterPro"/>
</dbReference>
<evidence type="ECO:0000313" key="1">
    <source>
        <dbReference type="EMBL" id="SJM90872.1"/>
    </source>
</evidence>
<dbReference type="Gene3D" id="2.30.30.110">
    <property type="match status" value="1"/>
</dbReference>
<dbReference type="EMBL" id="FUKJ01000101">
    <property type="protein sequence ID" value="SJM90872.1"/>
    <property type="molecule type" value="Genomic_DNA"/>
</dbReference>
<reference evidence="2" key="1">
    <citation type="submission" date="2017-02" db="EMBL/GenBank/DDBJ databases">
        <authorList>
            <person name="Daims H."/>
        </authorList>
    </citation>
    <scope>NUCLEOTIDE SEQUENCE [LARGE SCALE GENOMIC DNA]</scope>
</reference>
<accession>A0A1R4H3P8</accession>
<dbReference type="AlphaFoldDB" id="A0A1R4H3P8"/>
<gene>
    <name evidence="1" type="ORF">CRENPOLYSF2_190013</name>
</gene>
<protein>
    <submittedName>
        <fullName evidence="1">Transcriptional modulator of MazE/toxin, MazF</fullName>
    </submittedName>
</protein>
<dbReference type="Pfam" id="PF02452">
    <property type="entry name" value="PemK_toxin"/>
    <property type="match status" value="1"/>
</dbReference>
<organism evidence="1 2">
    <name type="scientific">Crenothrix polyspora</name>
    <dbReference type="NCBI Taxonomy" id="360316"/>
    <lineage>
        <taxon>Bacteria</taxon>
        <taxon>Pseudomonadati</taxon>
        <taxon>Pseudomonadota</taxon>
        <taxon>Gammaproteobacteria</taxon>
        <taxon>Methylococcales</taxon>
        <taxon>Crenotrichaceae</taxon>
        <taxon>Crenothrix</taxon>
    </lineage>
</organism>
<dbReference type="RefSeq" id="WP_087146284.1">
    <property type="nucleotide sequence ID" value="NZ_FUKJ01000101.1"/>
</dbReference>
<dbReference type="Proteomes" id="UP000195442">
    <property type="component" value="Unassembled WGS sequence"/>
</dbReference>
<evidence type="ECO:0000313" key="2">
    <source>
        <dbReference type="Proteomes" id="UP000195442"/>
    </source>
</evidence>
<sequence>MDVISVKDIVFVAFPFSDLSQTKLRPALVLANAQRNDWILCQITSQAYNDSQAVALDAADFQNGFLSKVSYVRPHKIFTANEQLIKKQVASLTAAKHHEIITRIQKILHDGH</sequence>
<name>A0A1R4H3P8_9GAMM</name>
<dbReference type="OrthoDB" id="9813449at2"/>